<dbReference type="InterPro" id="IPR011024">
    <property type="entry name" value="G_crystallin-like"/>
</dbReference>
<dbReference type="SUPFAM" id="SSF49695">
    <property type="entry name" value="gamma-Crystallin-like"/>
    <property type="match status" value="1"/>
</dbReference>
<name>A0ABW7YZL8_9ACTN</name>
<evidence type="ECO:0000313" key="1">
    <source>
        <dbReference type="EMBL" id="MFI6501283.1"/>
    </source>
</evidence>
<dbReference type="Gene3D" id="2.60.20.10">
    <property type="entry name" value="Crystallins"/>
    <property type="match status" value="1"/>
</dbReference>
<gene>
    <name evidence="1" type="ORF">ACIBG2_28170</name>
</gene>
<accession>A0ABW7YZL8</accession>
<dbReference type="Proteomes" id="UP001612741">
    <property type="component" value="Unassembled WGS sequence"/>
</dbReference>
<keyword evidence="2" id="KW-1185">Reference proteome</keyword>
<reference evidence="1 2" key="1">
    <citation type="submission" date="2024-10" db="EMBL/GenBank/DDBJ databases">
        <title>The Natural Products Discovery Center: Release of the First 8490 Sequenced Strains for Exploring Actinobacteria Biosynthetic Diversity.</title>
        <authorList>
            <person name="Kalkreuter E."/>
            <person name="Kautsar S.A."/>
            <person name="Yang D."/>
            <person name="Bader C.D."/>
            <person name="Teijaro C.N."/>
            <person name="Fluegel L."/>
            <person name="Davis C.M."/>
            <person name="Simpson J.R."/>
            <person name="Lauterbach L."/>
            <person name="Steele A.D."/>
            <person name="Gui C."/>
            <person name="Meng S."/>
            <person name="Li G."/>
            <person name="Viehrig K."/>
            <person name="Ye F."/>
            <person name="Su P."/>
            <person name="Kiefer A.F."/>
            <person name="Nichols A."/>
            <person name="Cepeda A.J."/>
            <person name="Yan W."/>
            <person name="Fan B."/>
            <person name="Jiang Y."/>
            <person name="Adhikari A."/>
            <person name="Zheng C.-J."/>
            <person name="Schuster L."/>
            <person name="Cowan T.M."/>
            <person name="Smanski M.J."/>
            <person name="Chevrette M.G."/>
            <person name="De Carvalho L.P.S."/>
            <person name="Shen B."/>
        </authorList>
    </citation>
    <scope>NUCLEOTIDE SEQUENCE [LARGE SCALE GENOMIC DNA]</scope>
    <source>
        <strain evidence="1 2">NPDC050545</strain>
    </source>
</reference>
<dbReference type="Pfam" id="PF03995">
    <property type="entry name" value="Inhibitor_I36"/>
    <property type="match status" value="1"/>
</dbReference>
<organism evidence="1 2">
    <name type="scientific">Nonomuraea typhae</name>
    <dbReference type="NCBI Taxonomy" id="2603600"/>
    <lineage>
        <taxon>Bacteria</taxon>
        <taxon>Bacillati</taxon>
        <taxon>Actinomycetota</taxon>
        <taxon>Actinomycetes</taxon>
        <taxon>Streptosporangiales</taxon>
        <taxon>Streptosporangiaceae</taxon>
        <taxon>Nonomuraea</taxon>
    </lineage>
</organism>
<evidence type="ECO:0000313" key="2">
    <source>
        <dbReference type="Proteomes" id="UP001612741"/>
    </source>
</evidence>
<comment type="caution">
    <text evidence="1">The sequence shown here is derived from an EMBL/GenBank/DDBJ whole genome shotgun (WGS) entry which is preliminary data.</text>
</comment>
<sequence>MPPAKRGNAPRAGFCIFENGDGSGLRAAFAEGTDDLGDPKVFGGRMNDKTSAIWNRSDKPWCVYEHKNIGGHRWMISRGFQDDISTYRSRDGFSWENVTSSVRPAMYVRPPRNPNAAYWTC</sequence>
<proteinExistence type="predicted"/>
<dbReference type="RefSeq" id="WP_397085815.1">
    <property type="nucleotide sequence ID" value="NZ_JBITGY010000007.1"/>
</dbReference>
<protein>
    <submittedName>
        <fullName evidence="1">Peptidase inhibitor family I36 protein</fullName>
    </submittedName>
</protein>
<dbReference type="EMBL" id="JBITGY010000007">
    <property type="protein sequence ID" value="MFI6501283.1"/>
    <property type="molecule type" value="Genomic_DNA"/>
</dbReference>